<gene>
    <name evidence="1" type="ORF">J4557_48280</name>
</gene>
<dbReference type="EMBL" id="JAGEOK010000073">
    <property type="protein sequence ID" value="MBO2445325.1"/>
    <property type="molecule type" value="Genomic_DNA"/>
</dbReference>
<proteinExistence type="predicted"/>
<comment type="caution">
    <text evidence="1">The sequence shown here is derived from an EMBL/GenBank/DDBJ whole genome shotgun (WGS) entry which is preliminary data.</text>
</comment>
<organism evidence="1 2">
    <name type="scientific">Actinomadura nitritigenes</name>
    <dbReference type="NCBI Taxonomy" id="134602"/>
    <lineage>
        <taxon>Bacteria</taxon>
        <taxon>Bacillati</taxon>
        <taxon>Actinomycetota</taxon>
        <taxon>Actinomycetes</taxon>
        <taxon>Streptosporangiales</taxon>
        <taxon>Thermomonosporaceae</taxon>
        <taxon>Actinomadura</taxon>
    </lineage>
</organism>
<evidence type="ECO:0000313" key="2">
    <source>
        <dbReference type="Proteomes" id="UP000666915"/>
    </source>
</evidence>
<sequence>MSAESLISGALKSVGVVRREGFTMPTFATGQPTGPVGVHEVAAELIEWLDLCRVHGAPDCAECAPKDVEEDRE</sequence>
<dbReference type="RefSeq" id="WP_208274632.1">
    <property type="nucleotide sequence ID" value="NZ_BAAAGM010000096.1"/>
</dbReference>
<reference evidence="1 2" key="1">
    <citation type="submission" date="2021-03" db="EMBL/GenBank/DDBJ databases">
        <authorList>
            <person name="Kanchanasin P."/>
            <person name="Saeng-In P."/>
            <person name="Phongsopitanun W."/>
            <person name="Yuki M."/>
            <person name="Kudo T."/>
            <person name="Ohkuma M."/>
            <person name="Tanasupawat S."/>
        </authorList>
    </citation>
    <scope>NUCLEOTIDE SEQUENCE [LARGE SCALE GENOMIC DNA]</scope>
    <source>
        <strain evidence="1 2">L46</strain>
    </source>
</reference>
<accession>A0ABS3RGU7</accession>
<evidence type="ECO:0000313" key="1">
    <source>
        <dbReference type="EMBL" id="MBO2445325.1"/>
    </source>
</evidence>
<keyword evidence="2" id="KW-1185">Reference proteome</keyword>
<protein>
    <submittedName>
        <fullName evidence="1">Uncharacterized protein</fullName>
    </submittedName>
</protein>
<dbReference type="Proteomes" id="UP000666915">
    <property type="component" value="Unassembled WGS sequence"/>
</dbReference>
<name>A0ABS3RGU7_9ACTN</name>